<sequence>MKPEFFGDSNSQVIQVSGNQTLKRPVLLRKMVTKDLDRLWDMYRRVSKERSRPGAWQWLYDNFYTLQAEGRSVLRVLRQESELPCVDDTAVPMVYRLIDELFVGKGIELTGENLEQFLTRVQQNAPLSVAELCFLPTALRCAFISLCAESCEKQDETSEKQFAYGILSIRGISDVSFEELLEKQSIVEKILQQDPTGQYAGMDDESKNLYRCKITRIAAQQGVSEKEAAEKVLLLAKGGKGDKERHIGEPIFELDITPKQSNNRGQCVLILSWLLPLILSAAFGVYLKSVIAAVLLYLPLWEILRPLIELCALRGVPVSYVPRMQLKRDLPEGAYTLVTVSTLLPRPEEAKKLEERLENLYITNGGKNVGFMLLADFKEDKSVDNPKDKAMLGAAQAVIGRLNARFGGCFFMLVRKRSYNKSSKSFGGWERKRGAITQLVRLIHGESIPVKLFCGSMEQLKKTRYLLALDADTGLLLGTVPQLVGAALHPLNRAKVSEETGIVTSGYGIFSPRICVDLDSAYKTGFSKVMAGSGGITAYSATCGNLYQDLFGQGVFSGKGLIDVKIFHTVMDKRFEDGRILSHDILEGEYMRTAYISDVELTENFPRDASSFFGRLHRWIRGDVQNLGFIFPHIMQYGVKQRNVLGRVSRYKLFDNIRRAITPILALTCIIVSFFGWRQYAYTMAVTGFLAMTAPPLLAMFTAIFVSRGFALSREYYSKTLPAAAESLSQACFHFVFLPKHAFIAGDAVIRSLYRMAVSKEKLLQWTTAAEADQRRHKTVFKVVDMLPGIAVGTFLLFSGYSILRLFGVTFLLAPFVAVFSSRENSVIQEPPDMQTADTLTAYAAMMWRYYDKTCTARDNYLPPDNVQEAPTYAVAHRTSPTNIGLMLLCTLAARDLHFITNEELLTRIEHTITTVERMEKFHGNLYNWYDTKTLALLQPAFVSTVDSANFVCCLIALKEGLKEYCIDTARLLKLTARLNILIDNADLTIFYNKRKKLFSVGYECETEKLSHSHYDLLMSEARLTSYLAIAKEQVPKKHWGALERTLARQGAYAGPVSWGGSIFEYFMPHLLLPVYEGSLLYEALRFAIYCQKLRARQLSLPWGVSESGFYAFDNMLNYRYKAHGVQKVGLMRGLNTEYVVSSYSTFLTMQHDLSGALKNLAELEKIGMLGKWGFYEACDYTSSRTGAYEKGIVRSYMAHHVGMSLLSVCNVLNDNCMQRRFMADKAMKAAQELLKEKIAVGSLIFEDVPDRGEPPKHGRDNPTEEVFREITPITPHLQILSNGELTLVASDCGAQHITYGSVDITRRTTDLLRAPFGIYFTVQAADRILSATAAPFYDRNSKNTAKFTASSAEFYGSSGVFEAGLQVCVGSDFPGCQYIGVIKNNSSRRVKAKAIFYLEPALAKWMDVEAHPAFTKMFIQASYDRASNTLVFTRRTRPSETDVSLAAGFLDDTVFEYETVKSNVLELPYGISSLNKAFEKSFTGREGIPDAVCAIRVSVELPPNAQKEFSFMLMVDDTPEGAISRMMAAKRRGVISSGRAAKSPVATTKLEDRIGQSVVPLLFYPKRERAESIKAAQENVLGVNGLWGLSISGDFPIVLFEAKNAEEVKRCEGYIRLMQKLRLCGVFFDLVIAYHEPEGGGLVRNALHETAKACTAEDLIGARVGIHAVNLSRHGEQVKTLLYAVASHVVEEGLVRTGVEYKPYHPADIAPVEKARVRLVGEDRLLGGAFTKERFYITGTPKAPWCHILANPAFGTLVSDKALGFSWAINSRENKLTPWFNDLALDNIGEMLLAEINGRLYDLANGALTSFSAENAVYEGIAGNVKTTVTVTVSKTGSIKYCDVSLHNTVKEEVAIKLAYYTEPVLGVNRRTSRYIVPTQCEGRLLLHNPYNTAVGGNMALSCDKQDVYFSCDRAAILSGSLKAGTVAPSDDPCAAIIHPFKLPPSGKYTARFILSFGMSREACEVQSCTRPEEYRLEENRLWIDTPDKTLNHLFNVWLPHQISRARLMGRTGYYQCGGAWGFRDQLQDVCAYLLLSPKIAKQQIIRAAGAQFKEGDVLHWWHNLPKEKGGKRGVRTRYSDDLVWLPYTVCEYLDKTGDEGLLAIPVRFLSGDELTTKEHERYFEPQTSDEAGDIYEHCCKAIDRAVRLGEHGLPLIGCGDWNDGFNLVGVEGRGESVWLALFLAITLERFAFVCDRRKDTARAEQYRTQAALLKKNVDEHCYDGGWYLRAFYDDGSRMGSAENDECRIDSLPQSFAVFADLPDKERVRTALLNAYEQLTDRDNGIVRLFTPSFQKGNQSPGYVKAYPCGLRENGGQYTHAAVWLAQALLKFGLTEQGYELLCLINPANKYKNEATAEAYRLEPYYIAADVYTNPSAYGRGGWSIYTGAAGWYYRTVFENLLGVRVLGSHVEVKPKLPEAWDGFSLRLEIQKTIIKVTVAKENNNAKAEAVIPLDGKAHEVKLKG</sequence>
<protein>
    <submittedName>
        <fullName evidence="7">Cyclic beta-1,2-glucan synthetase</fullName>
    </submittedName>
</protein>
<evidence type="ECO:0000259" key="5">
    <source>
        <dbReference type="Pfam" id="PF10091"/>
    </source>
</evidence>
<evidence type="ECO:0000259" key="4">
    <source>
        <dbReference type="Pfam" id="PF06165"/>
    </source>
</evidence>
<dbReference type="GO" id="GO:0030246">
    <property type="term" value="F:carbohydrate binding"/>
    <property type="evidence" value="ECO:0007669"/>
    <property type="project" value="InterPro"/>
</dbReference>
<organism evidence="7 8">
    <name type="scientific">Acetanaerobacterium elongatum</name>
    <dbReference type="NCBI Taxonomy" id="258515"/>
    <lineage>
        <taxon>Bacteria</taxon>
        <taxon>Bacillati</taxon>
        <taxon>Bacillota</taxon>
        <taxon>Clostridia</taxon>
        <taxon>Eubacteriales</taxon>
        <taxon>Oscillospiraceae</taxon>
        <taxon>Acetanaerobacterium</taxon>
    </lineage>
</organism>
<evidence type="ECO:0000256" key="3">
    <source>
        <dbReference type="SAM" id="Phobius"/>
    </source>
</evidence>
<dbReference type="InterPro" id="IPR033432">
    <property type="entry name" value="GH94_catalytic"/>
</dbReference>
<dbReference type="SUPFAM" id="SSF48208">
    <property type="entry name" value="Six-hairpin glycosidases"/>
    <property type="match status" value="1"/>
</dbReference>
<dbReference type="Gene3D" id="2.60.420.10">
    <property type="entry name" value="Maltose phosphorylase, domain 3"/>
    <property type="match status" value="1"/>
</dbReference>
<dbReference type="SUPFAM" id="SSF74650">
    <property type="entry name" value="Galactose mutarotase-like"/>
    <property type="match status" value="2"/>
</dbReference>
<dbReference type="InterPro" id="IPR011013">
    <property type="entry name" value="Gal_mutarotase_sf_dom"/>
</dbReference>
<dbReference type="SMART" id="SM01068">
    <property type="entry name" value="CBM_X"/>
    <property type="match status" value="1"/>
</dbReference>
<evidence type="ECO:0000259" key="6">
    <source>
        <dbReference type="Pfam" id="PF17167"/>
    </source>
</evidence>
<keyword evidence="3" id="KW-0812">Transmembrane</keyword>
<dbReference type="STRING" id="258515.SAMN05192585_11846"/>
<feature type="domain" description="Glycosyl hydrolase 94 catalytic" evidence="6">
    <location>
        <begin position="1982"/>
        <end position="2404"/>
    </location>
</feature>
<dbReference type="GO" id="GO:0016757">
    <property type="term" value="F:glycosyltransferase activity"/>
    <property type="evidence" value="ECO:0007669"/>
    <property type="project" value="UniProtKB-KW"/>
</dbReference>
<dbReference type="Gene3D" id="2.70.98.40">
    <property type="entry name" value="Glycoside hydrolase, family 65, N-terminal domain"/>
    <property type="match status" value="2"/>
</dbReference>
<dbReference type="GO" id="GO:0005975">
    <property type="term" value="P:carbohydrate metabolic process"/>
    <property type="evidence" value="ECO:0007669"/>
    <property type="project" value="InterPro"/>
</dbReference>
<feature type="domain" description="Glycosyl hydrolase 94 supersandwich" evidence="4">
    <location>
        <begin position="1741"/>
        <end position="1965"/>
    </location>
</feature>
<dbReference type="EMBL" id="FNID01000018">
    <property type="protein sequence ID" value="SDN40303.1"/>
    <property type="molecule type" value="Genomic_DNA"/>
</dbReference>
<dbReference type="Gene3D" id="1.50.10.10">
    <property type="match status" value="1"/>
</dbReference>
<evidence type="ECO:0000313" key="8">
    <source>
        <dbReference type="Proteomes" id="UP000199182"/>
    </source>
</evidence>
<keyword evidence="3" id="KW-1133">Transmembrane helix</keyword>
<accession>A0A1H0B4K0</accession>
<name>A0A1H0B4K0_9FIRM</name>
<dbReference type="Proteomes" id="UP000199182">
    <property type="component" value="Unassembled WGS sequence"/>
</dbReference>
<gene>
    <name evidence="7" type="ORF">SAMN05192585_11846</name>
</gene>
<feature type="domain" description="Glycoamylase-like" evidence="5">
    <location>
        <begin position="1014"/>
        <end position="1224"/>
    </location>
</feature>
<keyword evidence="3" id="KW-0472">Membrane</keyword>
<keyword evidence="2" id="KW-0808">Transferase</keyword>
<dbReference type="InterPro" id="IPR010383">
    <property type="entry name" value="Glyco_hydrolase_94_b-supersand"/>
</dbReference>
<dbReference type="Pfam" id="PF17167">
    <property type="entry name" value="Glyco_hydro_94"/>
    <property type="match status" value="1"/>
</dbReference>
<dbReference type="InterPro" id="IPR012341">
    <property type="entry name" value="6hp_glycosidase-like_sf"/>
</dbReference>
<dbReference type="InterPro" id="IPR052047">
    <property type="entry name" value="GH94_Enzymes"/>
</dbReference>
<evidence type="ECO:0000256" key="1">
    <source>
        <dbReference type="ARBA" id="ARBA00022676"/>
    </source>
</evidence>
<dbReference type="InterPro" id="IPR037018">
    <property type="entry name" value="GH65_N"/>
</dbReference>
<keyword evidence="1" id="KW-0328">Glycosyltransferase</keyword>
<dbReference type="Pfam" id="PF06165">
    <property type="entry name" value="GH94_b-supersand"/>
    <property type="match status" value="2"/>
</dbReference>
<dbReference type="Gene3D" id="1.50.10.140">
    <property type="match status" value="1"/>
</dbReference>
<feature type="domain" description="Glycosyl hydrolase 94 supersandwich" evidence="4">
    <location>
        <begin position="1275"/>
        <end position="1525"/>
    </location>
</feature>
<feature type="transmembrane region" description="Helical" evidence="3">
    <location>
        <begin position="660"/>
        <end position="677"/>
    </location>
</feature>
<dbReference type="Pfam" id="PF10091">
    <property type="entry name" value="Glycoamylase"/>
    <property type="match status" value="1"/>
</dbReference>
<dbReference type="InterPro" id="IPR019282">
    <property type="entry name" value="Glycoamylase-like_cons_dom"/>
</dbReference>
<reference evidence="7 8" key="1">
    <citation type="submission" date="2016-10" db="EMBL/GenBank/DDBJ databases">
        <authorList>
            <person name="de Groot N.N."/>
        </authorList>
    </citation>
    <scope>NUCLEOTIDE SEQUENCE [LARGE SCALE GENOMIC DNA]</scope>
    <source>
        <strain evidence="7 8">CGMCC 1.5012</strain>
    </source>
</reference>
<proteinExistence type="predicted"/>
<dbReference type="PANTHER" id="PTHR37469">
    <property type="entry name" value="CELLOBIONIC ACID PHOSPHORYLASE-RELATED"/>
    <property type="match status" value="1"/>
</dbReference>
<evidence type="ECO:0000313" key="7">
    <source>
        <dbReference type="EMBL" id="SDN40303.1"/>
    </source>
</evidence>
<evidence type="ECO:0000256" key="2">
    <source>
        <dbReference type="ARBA" id="ARBA00022679"/>
    </source>
</evidence>
<feature type="transmembrane region" description="Helical" evidence="3">
    <location>
        <begin position="683"/>
        <end position="706"/>
    </location>
</feature>
<dbReference type="PANTHER" id="PTHR37469:SF2">
    <property type="entry name" value="CELLOBIONIC ACID PHOSPHORYLASE"/>
    <property type="match status" value="1"/>
</dbReference>
<dbReference type="InterPro" id="IPR008928">
    <property type="entry name" value="6-hairpin_glycosidase_sf"/>
</dbReference>
<keyword evidence="8" id="KW-1185">Reference proteome</keyword>